<name>A0ABT3QRU3_9HYPH</name>
<comment type="caution">
    <text evidence="1">The sequence shown here is derived from an EMBL/GenBank/DDBJ whole genome shotgun (WGS) entry which is preliminary data.</text>
</comment>
<organism evidence="1 2">
    <name type="scientific">Ochrobactrum chromiisoli</name>
    <dbReference type="NCBI Taxonomy" id="2993941"/>
    <lineage>
        <taxon>Bacteria</taxon>
        <taxon>Pseudomonadati</taxon>
        <taxon>Pseudomonadota</taxon>
        <taxon>Alphaproteobacteria</taxon>
        <taxon>Hyphomicrobiales</taxon>
        <taxon>Brucellaceae</taxon>
        <taxon>Brucella/Ochrobactrum group</taxon>
        <taxon>Ochrobactrum</taxon>
    </lineage>
</organism>
<reference evidence="1 2" key="1">
    <citation type="submission" date="2022-11" db="EMBL/GenBank/DDBJ databases">
        <title>Brucella sp. YY2X, whole genome shotgun sequencing project.</title>
        <authorList>
            <person name="Yang Y."/>
        </authorList>
    </citation>
    <scope>NUCLEOTIDE SEQUENCE [LARGE SCALE GENOMIC DNA]</scope>
    <source>
        <strain evidence="1 2">YY2X</strain>
    </source>
</reference>
<accession>A0ABT3QRU3</accession>
<evidence type="ECO:0000313" key="2">
    <source>
        <dbReference type="Proteomes" id="UP001301216"/>
    </source>
</evidence>
<evidence type="ECO:0000313" key="1">
    <source>
        <dbReference type="EMBL" id="MCX2698337.1"/>
    </source>
</evidence>
<keyword evidence="2" id="KW-1185">Reference proteome</keyword>
<gene>
    <name evidence="1" type="ORF">OPR82_16470</name>
</gene>
<dbReference type="Proteomes" id="UP001301216">
    <property type="component" value="Unassembled WGS sequence"/>
</dbReference>
<protein>
    <submittedName>
        <fullName evidence="1">Uncharacterized protein</fullName>
    </submittedName>
</protein>
<sequence length="53" mass="5325">MSAHAAPLFGCARLFGLLVTGGGIAPLSSEAKEEAKLKTVGNLNITATALEPS</sequence>
<proteinExistence type="predicted"/>
<dbReference type="RefSeq" id="WP_265986062.1">
    <property type="nucleotide sequence ID" value="NZ_JAPHAV010000010.1"/>
</dbReference>
<dbReference type="EMBL" id="JAPHAV010000010">
    <property type="protein sequence ID" value="MCX2698337.1"/>
    <property type="molecule type" value="Genomic_DNA"/>
</dbReference>